<dbReference type="AlphaFoldDB" id="K0IYU7"/>
<dbReference type="HOGENOM" id="CLU_059158_0_0_9"/>
<feature type="transmembrane region" description="Helical" evidence="3">
    <location>
        <begin position="129"/>
        <end position="147"/>
    </location>
</feature>
<dbReference type="GO" id="GO:0005886">
    <property type="term" value="C:plasma membrane"/>
    <property type="evidence" value="ECO:0007669"/>
    <property type="project" value="UniProtKB-SubCell"/>
</dbReference>
<accession>K0IYU7</accession>
<feature type="transmembrane region" description="Helical" evidence="3">
    <location>
        <begin position="59"/>
        <end position="76"/>
    </location>
</feature>
<protein>
    <recommendedName>
        <fullName evidence="1">Sporulation sigma-E factor-processing peptidase</fullName>
        <ecNumber evidence="1">3.4.23.-</ecNumber>
    </recommendedName>
    <alternativeName>
        <fullName evidence="1">Membrane-associated aspartic protease</fullName>
    </alternativeName>
    <alternativeName>
        <fullName evidence="1">Stage II sporulation protein GA</fullName>
    </alternativeName>
</protein>
<evidence type="ECO:0000256" key="2">
    <source>
        <dbReference type="PIRSR" id="PIRSR018571-1"/>
    </source>
</evidence>
<evidence type="ECO:0000313" key="5">
    <source>
        <dbReference type="Proteomes" id="UP000006294"/>
    </source>
</evidence>
<evidence type="ECO:0000313" key="4">
    <source>
        <dbReference type="EMBL" id="BAM47710.1"/>
    </source>
</evidence>
<keyword evidence="1" id="KW-0645">Protease</keyword>
<comment type="subunit">
    <text evidence="1">Self-associates. Interacts with SigE. Interacts with SpoIIR.</text>
</comment>
<comment type="subcellular location">
    <subcellularLocation>
        <location evidence="1">Cell membrane</location>
    </subcellularLocation>
</comment>
<sequence length="304" mass="34896">MTLYLDAIWLLNFLIDLMILRLTGYLRKKKNSGIRLLLGSVFASLIVFVVVFFPNSILLYPLGKIIFSIFIIVIAFRHKSWIELLKTWLSFYFVSFAIGGILLGVHFIMQQSIQFENGSLLTITSGYGTPISWLFVTIGFPLCWYFTKQTMDKQALVNYQEDQLFDCELIILNKTIPLLGYLDSANHLIDPISKNPVIIIDPIIIKQIFSEDVYQKLEEMSHTLDISALDQPLAKFIRLIPYQDVSNKAGVLIALKPDQFTFSYQNQIIQSKHVLIGLRFSPLATEKEYNCLLNPQLFKLAQIN</sequence>
<dbReference type="Proteomes" id="UP000006294">
    <property type="component" value="Chromosome"/>
</dbReference>
<dbReference type="eggNOG" id="ENOG50301AF">
    <property type="taxonomic scope" value="Bacteria"/>
</dbReference>
<dbReference type="NCBIfam" id="TIGR02854">
    <property type="entry name" value="spore_II_GA"/>
    <property type="match status" value="1"/>
</dbReference>
<reference evidence="4 5" key="1">
    <citation type="submission" date="2011-01" db="EMBL/GenBank/DDBJ databases">
        <title>Whole genome sequence of Amphibacillus xylinus NBRC 15112.</title>
        <authorList>
            <person name="Nakazawa H."/>
            <person name="Katano Y."/>
            <person name="Nakamura S."/>
            <person name="Sasagawa M."/>
            <person name="Fukada J."/>
            <person name="Arai T."/>
            <person name="Sasakura N."/>
            <person name="Mochizuki D."/>
            <person name="Hosoyama A."/>
            <person name="Harada K."/>
            <person name="Horikawa H."/>
            <person name="Kato Y."/>
            <person name="Harada T."/>
            <person name="Sasaki K."/>
            <person name="Sekiguchi M."/>
            <person name="Hodoyama M."/>
            <person name="Nishiko R."/>
            <person name="Narita H."/>
            <person name="Hanamaki A."/>
            <person name="Hata C."/>
            <person name="Konno Y."/>
            <person name="Niimura Y."/>
            <person name="Yamazaki S."/>
            <person name="Fujita N."/>
        </authorList>
    </citation>
    <scope>NUCLEOTIDE SEQUENCE [LARGE SCALE GENOMIC DNA]</scope>
    <source>
        <strain evidence="5">ATCC 51415 / DSM 6626 / JCM 7361 / LMG 17667 / NBRC 15112 / Ep01</strain>
    </source>
</reference>
<dbReference type="EMBL" id="AP012050">
    <property type="protein sequence ID" value="BAM47710.1"/>
    <property type="molecule type" value="Genomic_DNA"/>
</dbReference>
<dbReference type="GO" id="GO:0030436">
    <property type="term" value="P:asexual sporulation"/>
    <property type="evidence" value="ECO:0007669"/>
    <property type="project" value="InterPro"/>
</dbReference>
<keyword evidence="1 3" id="KW-0472">Membrane</keyword>
<keyword evidence="3" id="KW-1133">Transmembrane helix</keyword>
<dbReference type="InterPro" id="IPR005081">
    <property type="entry name" value="SpoIIGA"/>
</dbReference>
<dbReference type="GO" id="GO:0030435">
    <property type="term" value="P:sporulation resulting in formation of a cellular spore"/>
    <property type="evidence" value="ECO:0007669"/>
    <property type="project" value="UniProtKB-KW"/>
</dbReference>
<feature type="transmembrane region" description="Helical" evidence="3">
    <location>
        <begin position="6"/>
        <end position="24"/>
    </location>
</feature>
<dbReference type="OrthoDB" id="2690199at2"/>
<dbReference type="GO" id="GO:0004190">
    <property type="term" value="F:aspartic-type endopeptidase activity"/>
    <property type="evidence" value="ECO:0007669"/>
    <property type="project" value="UniProtKB-KW"/>
</dbReference>
<dbReference type="PATRIC" id="fig|698758.3.peg.1575"/>
<dbReference type="GO" id="GO:0006508">
    <property type="term" value="P:proteolysis"/>
    <property type="evidence" value="ECO:0007669"/>
    <property type="project" value="UniProtKB-KW"/>
</dbReference>
<keyword evidence="5" id="KW-1185">Reference proteome</keyword>
<feature type="active site" evidence="2">
    <location>
        <position position="183"/>
    </location>
</feature>
<comment type="similarity">
    <text evidence="1">Belongs to the peptidase U4 family.</text>
</comment>
<dbReference type="PIRSF" id="PIRSF018571">
    <property type="entry name" value="SpoIIGA"/>
    <property type="match status" value="1"/>
</dbReference>
<dbReference type="Pfam" id="PF03419">
    <property type="entry name" value="Peptidase_U4"/>
    <property type="match status" value="1"/>
</dbReference>
<feature type="transmembrane region" description="Helical" evidence="3">
    <location>
        <begin position="88"/>
        <end position="109"/>
    </location>
</feature>
<dbReference type="STRING" id="698758.AXY_15780"/>
<organism evidence="4 5">
    <name type="scientific">Amphibacillus xylanus (strain ATCC 51415 / DSM 6626 / JCM 7361 / LMG 17667 / NBRC 15112 / Ep01)</name>
    <dbReference type="NCBI Taxonomy" id="698758"/>
    <lineage>
        <taxon>Bacteria</taxon>
        <taxon>Bacillati</taxon>
        <taxon>Bacillota</taxon>
        <taxon>Bacilli</taxon>
        <taxon>Bacillales</taxon>
        <taxon>Bacillaceae</taxon>
        <taxon>Amphibacillus</taxon>
    </lineage>
</organism>
<dbReference type="RefSeq" id="WP_015010308.1">
    <property type="nucleotide sequence ID" value="NC_018704.1"/>
</dbReference>
<comment type="function">
    <text evidence="1">Probable aspartic protease that is responsible for the proteolytic cleavage of the RNA polymerase sigma E factor (SigE/spoIIGB) to yield the active peptide in the mother cell during sporulation. Responds to a signal from the forespore that is triggered by the extracellular signal protein SpoIIR.</text>
</comment>
<name>K0IYU7_AMPXN</name>
<keyword evidence="1" id="KW-0749">Sporulation</keyword>
<keyword evidence="1" id="KW-1003">Cell membrane</keyword>
<evidence type="ECO:0000256" key="3">
    <source>
        <dbReference type="SAM" id="Phobius"/>
    </source>
</evidence>
<gene>
    <name evidence="4" type="primary">spoIIGA</name>
    <name evidence="4" type="ordered locus">AXY_15780</name>
</gene>
<dbReference type="KEGG" id="axl:AXY_15780"/>
<dbReference type="EC" id="3.4.23.-" evidence="1"/>
<proteinExistence type="inferred from homology"/>
<keyword evidence="1" id="KW-0378">Hydrolase</keyword>
<keyword evidence="3" id="KW-0812">Transmembrane</keyword>
<keyword evidence="1" id="KW-0064">Aspartyl protease</keyword>
<evidence type="ECO:0000256" key="1">
    <source>
        <dbReference type="PIRNR" id="PIRNR018571"/>
    </source>
</evidence>
<feature type="transmembrane region" description="Helical" evidence="3">
    <location>
        <begin position="36"/>
        <end position="53"/>
    </location>
</feature>